<evidence type="ECO:0000256" key="1">
    <source>
        <dbReference type="ARBA" id="ARBA00023015"/>
    </source>
</evidence>
<evidence type="ECO:0000256" key="2">
    <source>
        <dbReference type="ARBA" id="ARBA00023125"/>
    </source>
</evidence>
<dbReference type="AlphaFoldDB" id="A0AB73T0Z9"/>
<accession>A0AB73T0Z9</accession>
<dbReference type="InterPro" id="IPR037923">
    <property type="entry name" value="HTH-like"/>
</dbReference>
<keyword evidence="6" id="KW-1185">Reference proteome</keyword>
<dbReference type="Gene3D" id="2.60.120.280">
    <property type="entry name" value="Regulatory protein AraC"/>
    <property type="match status" value="1"/>
</dbReference>
<dbReference type="Pfam" id="PF12833">
    <property type="entry name" value="HTH_18"/>
    <property type="match status" value="1"/>
</dbReference>
<name>A0AB73T0Z9_9FIRM</name>
<dbReference type="InterPro" id="IPR009057">
    <property type="entry name" value="Homeodomain-like_sf"/>
</dbReference>
<keyword evidence="2" id="KW-0238">DNA-binding</keyword>
<dbReference type="SUPFAM" id="SSF51215">
    <property type="entry name" value="Regulatory protein AraC"/>
    <property type="match status" value="1"/>
</dbReference>
<dbReference type="InterPro" id="IPR018062">
    <property type="entry name" value="HTH_AraC-typ_CS"/>
</dbReference>
<dbReference type="RefSeq" id="WP_109747573.1">
    <property type="nucleotide sequence ID" value="NZ_JANKBI010000011.1"/>
</dbReference>
<proteinExistence type="predicted"/>
<organism evidence="5 6">
    <name type="scientific">Murimonas intestini</name>
    <dbReference type="NCBI Taxonomy" id="1337051"/>
    <lineage>
        <taxon>Bacteria</taxon>
        <taxon>Bacillati</taxon>
        <taxon>Bacillota</taxon>
        <taxon>Clostridia</taxon>
        <taxon>Lachnospirales</taxon>
        <taxon>Lachnospiraceae</taxon>
        <taxon>Murimonas</taxon>
    </lineage>
</organism>
<dbReference type="Gene3D" id="1.10.10.60">
    <property type="entry name" value="Homeodomain-like"/>
    <property type="match status" value="1"/>
</dbReference>
<dbReference type="SUPFAM" id="SSF46689">
    <property type="entry name" value="Homeodomain-like"/>
    <property type="match status" value="2"/>
</dbReference>
<dbReference type="PANTHER" id="PTHR43280">
    <property type="entry name" value="ARAC-FAMILY TRANSCRIPTIONAL REGULATOR"/>
    <property type="match status" value="1"/>
</dbReference>
<dbReference type="EMBL" id="QGGY01000011">
    <property type="protein sequence ID" value="PWJ73778.1"/>
    <property type="molecule type" value="Genomic_DNA"/>
</dbReference>
<reference evidence="5 6" key="1">
    <citation type="submission" date="2018-05" db="EMBL/GenBank/DDBJ databases">
        <authorList>
            <person name="Goeker M."/>
            <person name="Huntemann M."/>
            <person name="Clum A."/>
            <person name="Pillay M."/>
            <person name="Palaniappan K."/>
            <person name="Varghese N."/>
            <person name="Mikhailova N."/>
            <person name="Stamatis D."/>
            <person name="Reddy T."/>
            <person name="Daum C."/>
            <person name="Shapiro N."/>
            <person name="Ivanova N."/>
            <person name="Kyrpides N."/>
            <person name="Woyke T."/>
        </authorList>
    </citation>
    <scope>NUCLEOTIDE SEQUENCE [LARGE SCALE GENOMIC DNA]</scope>
    <source>
        <strain evidence="5 6">DSM 26524</strain>
    </source>
</reference>
<feature type="domain" description="HTH araC/xylS-type" evidence="4">
    <location>
        <begin position="157"/>
        <end position="255"/>
    </location>
</feature>
<evidence type="ECO:0000313" key="6">
    <source>
        <dbReference type="Proteomes" id="UP000245412"/>
    </source>
</evidence>
<gene>
    <name evidence="5" type="ORF">C7383_111110</name>
</gene>
<dbReference type="Pfam" id="PF02311">
    <property type="entry name" value="AraC_binding"/>
    <property type="match status" value="1"/>
</dbReference>
<dbReference type="PRINTS" id="PR00032">
    <property type="entry name" value="HTHARAC"/>
</dbReference>
<dbReference type="PROSITE" id="PS01124">
    <property type="entry name" value="HTH_ARAC_FAMILY_2"/>
    <property type="match status" value="1"/>
</dbReference>
<dbReference type="InterPro" id="IPR003313">
    <property type="entry name" value="AraC-bd"/>
</dbReference>
<dbReference type="PROSITE" id="PS00041">
    <property type="entry name" value="HTH_ARAC_FAMILY_1"/>
    <property type="match status" value="1"/>
</dbReference>
<dbReference type="SMART" id="SM00342">
    <property type="entry name" value="HTH_ARAC"/>
    <property type="match status" value="1"/>
</dbReference>
<dbReference type="InterPro" id="IPR020449">
    <property type="entry name" value="Tscrpt_reg_AraC-type_HTH"/>
</dbReference>
<dbReference type="Proteomes" id="UP000245412">
    <property type="component" value="Unassembled WGS sequence"/>
</dbReference>
<keyword evidence="1" id="KW-0805">Transcription regulation</keyword>
<dbReference type="InterPro" id="IPR018060">
    <property type="entry name" value="HTH_AraC"/>
</dbReference>
<evidence type="ECO:0000256" key="3">
    <source>
        <dbReference type="ARBA" id="ARBA00023163"/>
    </source>
</evidence>
<dbReference type="CDD" id="cd06986">
    <property type="entry name" value="cupin_MmsR-like_N"/>
    <property type="match status" value="1"/>
</dbReference>
<dbReference type="GO" id="GO:0043565">
    <property type="term" value="F:sequence-specific DNA binding"/>
    <property type="evidence" value="ECO:0007669"/>
    <property type="project" value="InterPro"/>
</dbReference>
<evidence type="ECO:0000313" key="5">
    <source>
        <dbReference type="EMBL" id="PWJ73778.1"/>
    </source>
</evidence>
<dbReference type="GO" id="GO:0003700">
    <property type="term" value="F:DNA-binding transcription factor activity"/>
    <property type="evidence" value="ECO:0007669"/>
    <property type="project" value="InterPro"/>
</dbReference>
<dbReference type="PANTHER" id="PTHR43280:SF30">
    <property type="entry name" value="MMSAB OPERON REGULATORY PROTEIN"/>
    <property type="match status" value="1"/>
</dbReference>
<comment type="caution">
    <text evidence="5">The sequence shown here is derived from an EMBL/GenBank/DDBJ whole genome shotgun (WGS) entry which is preliminary data.</text>
</comment>
<evidence type="ECO:0000259" key="4">
    <source>
        <dbReference type="PROSITE" id="PS01124"/>
    </source>
</evidence>
<sequence>MSALNVFYAGHEKCPPGHAFGPAVRQHYLLHMILEGRGIYQTRDSSFPLRKGQAFLIYPGETTYYQADDREPWEYAWVAFNGYEAEEALEQTCFAEGGYVSAGGFTKKDESRIYELVEAFERSESRLELMGSLCRVLALFGQERKLSAAGYEKQYFEKAVGYIYNNYGYPLKISDLAKYIGIDRTYLYRIFMDIEKCPPKQYLQRFRMKQALQMLSEGGHTVTETAYSCGFRDAASFCNSFKKEMGMTPLQYQAELKLHTSYAGR</sequence>
<keyword evidence="3" id="KW-0804">Transcription</keyword>
<protein>
    <submittedName>
        <fullName evidence="5">AraC family transcriptional regulator</fullName>
    </submittedName>
</protein>